<dbReference type="Pfam" id="PF07980">
    <property type="entry name" value="SusD_RagB"/>
    <property type="match status" value="1"/>
</dbReference>
<dbReference type="RefSeq" id="WP_089901728.1">
    <property type="nucleotide sequence ID" value="NZ_FOJG01000002.1"/>
</dbReference>
<feature type="domain" description="SusD-like N-terminal" evidence="8">
    <location>
        <begin position="24"/>
        <end position="217"/>
    </location>
</feature>
<evidence type="ECO:0000313" key="9">
    <source>
        <dbReference type="EMBL" id="SEW54079.1"/>
    </source>
</evidence>
<evidence type="ECO:0000259" key="8">
    <source>
        <dbReference type="Pfam" id="PF14322"/>
    </source>
</evidence>
<keyword evidence="4" id="KW-0472">Membrane</keyword>
<comment type="subcellular location">
    <subcellularLocation>
        <location evidence="1">Cell outer membrane</location>
    </subcellularLocation>
</comment>
<feature type="chain" id="PRO_5011675390" evidence="6">
    <location>
        <begin position="21"/>
        <end position="611"/>
    </location>
</feature>
<dbReference type="OrthoDB" id="608091at2"/>
<dbReference type="SUPFAM" id="SSF48452">
    <property type="entry name" value="TPR-like"/>
    <property type="match status" value="1"/>
</dbReference>
<evidence type="ECO:0000256" key="4">
    <source>
        <dbReference type="ARBA" id="ARBA00023136"/>
    </source>
</evidence>
<dbReference type="GO" id="GO:0009279">
    <property type="term" value="C:cell outer membrane"/>
    <property type="evidence" value="ECO:0007669"/>
    <property type="project" value="UniProtKB-SubCell"/>
</dbReference>
<dbReference type="STRING" id="29529.SAMN04488122_5907"/>
<feature type="signal peptide" evidence="6">
    <location>
        <begin position="1"/>
        <end position="20"/>
    </location>
</feature>
<accession>A0A1I0SBN4</accession>
<sequence length="611" mass="69490">MTRYKYLLLFFIGMSVVALQSCTKYLDKKPDNLLTDEQIWQTRANAEGYLANIYSYRAGGGDYANIGASDDISVSIPSTSVRYMVGGNWSASDWNYYNWGGFYTAIRQSFIFEQNIDKVPAIQLSDALKAQYKAENLFLRGYFYWLLLRQYGPFVKLTNVMNQNDDYDKLNRAPFDTCVAYINELLDASAKGLPYVWASAGNNGRATAGACYAVKSKLAQWAASPLWNGNPKLAGFKNQDGTPLAPTTYDVNKWRIAAKAAKGIIDSGYYKLYTNLDNGDQEFNPFKSVRDVFLTPWNNEIILATMNWSRWSYTICASPGPNGYNLYNTTQNLVDAFYMNNGKSIDDPTSQYVETGFSSQAGSKSWEQKKGDWNMYANREPRFYAFIAYNGRPVTCAVSVDDKNYFSSDNNKDGTGRIELYYSGKSGMSAMGSNIITGYLPTKFLSPDDNVRSMGSDAYRSPYILIRYSEILLDYAEALNEYDPGNADIVTYLNQVRTRAGLPGIETVYPDAVGNQALMRKYILKERQVELCFEGDRYYTQIRRLTLGKPENQTIYGMNVNANDDKQGFSFTGFYTRTLFQKRFWDDRMYMFPIQQKDLERARGLVQNPGW</sequence>
<reference evidence="10" key="1">
    <citation type="submission" date="2016-10" db="EMBL/GenBank/DDBJ databases">
        <authorList>
            <person name="Varghese N."/>
            <person name="Submissions S."/>
        </authorList>
    </citation>
    <scope>NUCLEOTIDE SEQUENCE [LARGE SCALE GENOMIC DNA]</scope>
    <source>
        <strain evidence="10">DSM 3695</strain>
    </source>
</reference>
<evidence type="ECO:0000256" key="1">
    <source>
        <dbReference type="ARBA" id="ARBA00004442"/>
    </source>
</evidence>
<feature type="domain" description="RagB/SusD" evidence="7">
    <location>
        <begin position="319"/>
        <end position="611"/>
    </location>
</feature>
<organism evidence="9 10">
    <name type="scientific">Chitinophaga arvensicola</name>
    <dbReference type="NCBI Taxonomy" id="29529"/>
    <lineage>
        <taxon>Bacteria</taxon>
        <taxon>Pseudomonadati</taxon>
        <taxon>Bacteroidota</taxon>
        <taxon>Chitinophagia</taxon>
        <taxon>Chitinophagales</taxon>
        <taxon>Chitinophagaceae</taxon>
        <taxon>Chitinophaga</taxon>
    </lineage>
</organism>
<dbReference type="InterPro" id="IPR012944">
    <property type="entry name" value="SusD_RagB_dom"/>
</dbReference>
<dbReference type="InterPro" id="IPR011990">
    <property type="entry name" value="TPR-like_helical_dom_sf"/>
</dbReference>
<keyword evidence="10" id="KW-1185">Reference proteome</keyword>
<keyword evidence="3 6" id="KW-0732">Signal</keyword>
<proteinExistence type="inferred from homology"/>
<gene>
    <name evidence="9" type="ORF">SAMN04488122_5907</name>
</gene>
<evidence type="ECO:0000259" key="7">
    <source>
        <dbReference type="Pfam" id="PF07980"/>
    </source>
</evidence>
<evidence type="ECO:0000256" key="3">
    <source>
        <dbReference type="ARBA" id="ARBA00022729"/>
    </source>
</evidence>
<evidence type="ECO:0000313" key="10">
    <source>
        <dbReference type="Proteomes" id="UP000199310"/>
    </source>
</evidence>
<dbReference type="Gene3D" id="1.25.40.390">
    <property type="match status" value="1"/>
</dbReference>
<dbReference type="Pfam" id="PF14322">
    <property type="entry name" value="SusD-like_3"/>
    <property type="match status" value="1"/>
</dbReference>
<evidence type="ECO:0000256" key="5">
    <source>
        <dbReference type="ARBA" id="ARBA00023237"/>
    </source>
</evidence>
<dbReference type="PROSITE" id="PS51257">
    <property type="entry name" value="PROKAR_LIPOPROTEIN"/>
    <property type="match status" value="1"/>
</dbReference>
<name>A0A1I0SBN4_9BACT</name>
<protein>
    <submittedName>
        <fullName evidence="9">Starch-binding associating with outer membrane</fullName>
    </submittedName>
</protein>
<comment type="similarity">
    <text evidence="2">Belongs to the SusD family.</text>
</comment>
<dbReference type="EMBL" id="FOJG01000002">
    <property type="protein sequence ID" value="SEW54079.1"/>
    <property type="molecule type" value="Genomic_DNA"/>
</dbReference>
<evidence type="ECO:0000256" key="2">
    <source>
        <dbReference type="ARBA" id="ARBA00006275"/>
    </source>
</evidence>
<evidence type="ECO:0000256" key="6">
    <source>
        <dbReference type="SAM" id="SignalP"/>
    </source>
</evidence>
<keyword evidence="5" id="KW-0998">Cell outer membrane</keyword>
<dbReference type="Proteomes" id="UP000199310">
    <property type="component" value="Unassembled WGS sequence"/>
</dbReference>
<dbReference type="AlphaFoldDB" id="A0A1I0SBN4"/>
<dbReference type="InterPro" id="IPR033985">
    <property type="entry name" value="SusD-like_N"/>
</dbReference>